<dbReference type="PANTHER" id="PTHR11697">
    <property type="entry name" value="GENERAL TRANSCRIPTION FACTOR 2-RELATED ZINC FINGER PROTEIN"/>
    <property type="match status" value="1"/>
</dbReference>
<dbReference type="PANTHER" id="PTHR11697:SF230">
    <property type="entry name" value="ZINC FINGER, MYM DOMAIN CONTAINING 1"/>
    <property type="match status" value="1"/>
</dbReference>
<accession>A0ABM4VC61</accession>
<evidence type="ECO:0000256" key="1">
    <source>
        <dbReference type="SAM" id="MobiDB-lite"/>
    </source>
</evidence>
<feature type="domain" description="TTF-type" evidence="2">
    <location>
        <begin position="97"/>
        <end position="196"/>
    </location>
</feature>
<dbReference type="SUPFAM" id="SSF53098">
    <property type="entry name" value="Ribonuclease H-like"/>
    <property type="match status" value="1"/>
</dbReference>
<dbReference type="InterPro" id="IPR006580">
    <property type="entry name" value="Znf_TTF"/>
</dbReference>
<name>A0ABM4VC61_COFAR</name>
<evidence type="ECO:0000313" key="3">
    <source>
        <dbReference type="Proteomes" id="UP001652660"/>
    </source>
</evidence>
<evidence type="ECO:0000259" key="2">
    <source>
        <dbReference type="SMART" id="SM00597"/>
    </source>
</evidence>
<evidence type="ECO:0000313" key="4">
    <source>
        <dbReference type="RefSeq" id="XP_071917131.1"/>
    </source>
</evidence>
<dbReference type="InterPro" id="IPR012337">
    <property type="entry name" value="RNaseH-like_sf"/>
</dbReference>
<sequence length="674" mass="78533">MANRTIDSFFKKRRLEPSGSGETPCPLRDSSPKHQTKKFCRAESLEFDISSIERDPGMRKSIWKYLEHQRDEVRRAYIKFGPYQHELPSESMVIDKKGRRFLFSWYKLFPDWLEFSPTKNATFCLPCSFFSKPTDRFGSMAFTTSGFRSWKKINDGKNCVFLNHIGKDPNSSHKVAMQCYHDLRNSLQHLDKIIEKQNSEQVAKNRLQLQVSIDAAKWCAFQAVAFRGHDESLDSNNRGNFIELINYVSSYNEKVATVVLDNAPQNASYTSPTIQKEILSIWSSKIQKYIRKEISDSKFSILVDDAQDRSKREQMAIVLRFVDKQDYIRERFFDIVHVHETNSLTLKKEICDVLSRHNHSVQNIRGQGYDGDRNMHGEWNGLQAIFIQECPYAYYIHCFAHRLQLTLVATSQEVIPMEQFLTYLSLLINLISSSCKRVDQLRVARATRIAELIAIDELETGRGQNQIEYEDICSVLIDVINYGNTSTQRSEIDRVYDFMTSFDFVLVMHMMRDILGFEQVLSQALQCKSQDILNALKLVSVTKDRLQSNRDNGWNELFTNVKTFCDARNIEMPDMNVIYKAGRGRIRKQNDPITMEHHYRIDVFLAMVDSQILEMKNRLKEDVIELLILSSALHPKDNFQAFNIEQICQLANKFYLADFTDQEKLHLRTQLELF</sequence>
<dbReference type="SMART" id="SM00597">
    <property type="entry name" value="ZnF_TTF"/>
    <property type="match status" value="1"/>
</dbReference>
<gene>
    <name evidence="4" type="primary">LOC140012738</name>
</gene>
<feature type="region of interest" description="Disordered" evidence="1">
    <location>
        <begin position="13"/>
        <end position="34"/>
    </location>
</feature>
<dbReference type="InterPro" id="IPR055298">
    <property type="entry name" value="AtLOH3-like"/>
</dbReference>
<protein>
    <recommendedName>
        <fullName evidence="2">TTF-type domain-containing protein</fullName>
    </recommendedName>
</protein>
<dbReference type="GeneID" id="140012738"/>
<dbReference type="Proteomes" id="UP001652660">
    <property type="component" value="Chromosome 8e"/>
</dbReference>
<proteinExistence type="predicted"/>
<keyword evidence="3" id="KW-1185">Reference proteome</keyword>
<dbReference type="InterPro" id="IPR025398">
    <property type="entry name" value="DUF4371"/>
</dbReference>
<dbReference type="Pfam" id="PF14291">
    <property type="entry name" value="DUF4371"/>
    <property type="match status" value="1"/>
</dbReference>
<organism evidence="3 4">
    <name type="scientific">Coffea arabica</name>
    <name type="common">Arabian coffee</name>
    <dbReference type="NCBI Taxonomy" id="13443"/>
    <lineage>
        <taxon>Eukaryota</taxon>
        <taxon>Viridiplantae</taxon>
        <taxon>Streptophyta</taxon>
        <taxon>Embryophyta</taxon>
        <taxon>Tracheophyta</taxon>
        <taxon>Spermatophyta</taxon>
        <taxon>Magnoliopsida</taxon>
        <taxon>eudicotyledons</taxon>
        <taxon>Gunneridae</taxon>
        <taxon>Pentapetalae</taxon>
        <taxon>asterids</taxon>
        <taxon>lamiids</taxon>
        <taxon>Gentianales</taxon>
        <taxon>Rubiaceae</taxon>
        <taxon>Ixoroideae</taxon>
        <taxon>Gardenieae complex</taxon>
        <taxon>Bertiereae - Coffeeae clade</taxon>
        <taxon>Coffeeae</taxon>
        <taxon>Coffea</taxon>
    </lineage>
</organism>
<reference evidence="4" key="1">
    <citation type="submission" date="2025-08" db="UniProtKB">
        <authorList>
            <consortium name="RefSeq"/>
        </authorList>
    </citation>
    <scope>IDENTIFICATION</scope>
    <source>
        <tissue evidence="4">Leaves</tissue>
    </source>
</reference>
<dbReference type="RefSeq" id="XP_071917131.1">
    <property type="nucleotide sequence ID" value="XM_072061030.1"/>
</dbReference>